<keyword evidence="6 7" id="KW-0472">Membrane</keyword>
<feature type="transmembrane region" description="Helical" evidence="7">
    <location>
        <begin position="37"/>
        <end position="62"/>
    </location>
</feature>
<keyword evidence="2 7" id="KW-0813">Transport</keyword>
<dbReference type="SUPFAM" id="SSF161098">
    <property type="entry name" value="MetI-like"/>
    <property type="match status" value="1"/>
</dbReference>
<keyword evidence="4 7" id="KW-0812">Transmembrane</keyword>
<sequence>MTMTSTASVRIKKHRPEPAVSAPASARSSFARTPRTFYWMVVPAVVIFFGLHTVPVLSGMFFSLTNYAGYGTWDFVGLSNYVNLFQDDRVLNSYGFTFGFAIVSTVLVNVIALAIALGLNSKIKFQAAFRGVFFIPYVLAILIIGYVFNYLFANSFPAIFTAIGMPGLATNLLASPDFAWVGIVITTVWQAAAFNVILYLAGLQTISADLYEAASIDGASGWRRFRSITFPLIGAYFTINMVLSFKSFLQVFDQIVALTAGGPGTSTESIALVIFRGGFQGGEYGYQMANAVIYLFVIIIVSFVQLRFLQRREASFS</sequence>
<evidence type="ECO:0000256" key="7">
    <source>
        <dbReference type="RuleBase" id="RU363032"/>
    </source>
</evidence>
<comment type="subcellular location">
    <subcellularLocation>
        <location evidence="1 7">Cell membrane</location>
        <topology evidence="1 7">Multi-pass membrane protein</topology>
    </subcellularLocation>
</comment>
<dbReference type="InterPro" id="IPR000515">
    <property type="entry name" value="MetI-like"/>
</dbReference>
<reference evidence="10 11" key="1">
    <citation type="submission" date="2019-03" db="EMBL/GenBank/DDBJ databases">
        <title>Genomics of glacier-inhabiting Cryobacterium strains.</title>
        <authorList>
            <person name="Liu Q."/>
            <person name="Xin Y.-H."/>
        </authorList>
    </citation>
    <scope>NUCLEOTIDE SEQUENCE [LARGE SCALE GENOMIC DNA]</scope>
    <source>
        <strain evidence="10 11">MDB1-5</strain>
    </source>
</reference>
<evidence type="ECO:0000256" key="5">
    <source>
        <dbReference type="ARBA" id="ARBA00022989"/>
    </source>
</evidence>
<dbReference type="InterPro" id="IPR035906">
    <property type="entry name" value="MetI-like_sf"/>
</dbReference>
<dbReference type="RefSeq" id="WP_134445768.1">
    <property type="nucleotide sequence ID" value="NZ_SOFS01000019.1"/>
</dbReference>
<evidence type="ECO:0000313" key="10">
    <source>
        <dbReference type="EMBL" id="TFC20354.1"/>
    </source>
</evidence>
<protein>
    <submittedName>
        <fullName evidence="10">Sugar ABC transporter permease</fullName>
    </submittedName>
</protein>
<feature type="domain" description="ABC transmembrane type-1" evidence="9">
    <location>
        <begin position="94"/>
        <end position="305"/>
    </location>
</feature>
<dbReference type="InterPro" id="IPR051393">
    <property type="entry name" value="ABC_transporter_permease"/>
</dbReference>
<feature type="transmembrane region" description="Helical" evidence="7">
    <location>
        <begin position="178"/>
        <end position="201"/>
    </location>
</feature>
<dbReference type="PROSITE" id="PS50928">
    <property type="entry name" value="ABC_TM1"/>
    <property type="match status" value="1"/>
</dbReference>
<comment type="caution">
    <text evidence="10">The sequence shown here is derived from an EMBL/GenBank/DDBJ whole genome shotgun (WGS) entry which is preliminary data.</text>
</comment>
<keyword evidence="11" id="KW-1185">Reference proteome</keyword>
<evidence type="ECO:0000259" key="9">
    <source>
        <dbReference type="PROSITE" id="PS50928"/>
    </source>
</evidence>
<organism evidence="10 11">
    <name type="scientific">Cryobacterium glucosi</name>
    <dbReference type="NCBI Taxonomy" id="1259175"/>
    <lineage>
        <taxon>Bacteria</taxon>
        <taxon>Bacillati</taxon>
        <taxon>Actinomycetota</taxon>
        <taxon>Actinomycetes</taxon>
        <taxon>Micrococcales</taxon>
        <taxon>Microbacteriaceae</taxon>
        <taxon>Cryobacterium</taxon>
    </lineage>
</organism>
<evidence type="ECO:0000256" key="1">
    <source>
        <dbReference type="ARBA" id="ARBA00004651"/>
    </source>
</evidence>
<gene>
    <name evidence="10" type="ORF">E3O46_09000</name>
</gene>
<dbReference type="EMBL" id="SOFS01000019">
    <property type="protein sequence ID" value="TFC20354.1"/>
    <property type="molecule type" value="Genomic_DNA"/>
</dbReference>
<dbReference type="Gene3D" id="1.10.3720.10">
    <property type="entry name" value="MetI-like"/>
    <property type="match status" value="1"/>
</dbReference>
<dbReference type="Pfam" id="PF00528">
    <property type="entry name" value="BPD_transp_1"/>
    <property type="match status" value="1"/>
</dbReference>
<dbReference type="Proteomes" id="UP000297604">
    <property type="component" value="Unassembled WGS sequence"/>
</dbReference>
<feature type="transmembrane region" description="Helical" evidence="7">
    <location>
        <begin position="291"/>
        <end position="309"/>
    </location>
</feature>
<comment type="similarity">
    <text evidence="7">Belongs to the binding-protein-dependent transport system permease family.</text>
</comment>
<feature type="transmembrane region" description="Helical" evidence="7">
    <location>
        <begin position="131"/>
        <end position="152"/>
    </location>
</feature>
<feature type="region of interest" description="Disordered" evidence="8">
    <location>
        <begin position="1"/>
        <end position="20"/>
    </location>
</feature>
<evidence type="ECO:0000256" key="8">
    <source>
        <dbReference type="SAM" id="MobiDB-lite"/>
    </source>
</evidence>
<feature type="transmembrane region" description="Helical" evidence="7">
    <location>
        <begin position="228"/>
        <end position="249"/>
    </location>
</feature>
<name>A0ABY2INP3_9MICO</name>
<evidence type="ECO:0000256" key="2">
    <source>
        <dbReference type="ARBA" id="ARBA00022448"/>
    </source>
</evidence>
<dbReference type="PANTHER" id="PTHR30193:SF37">
    <property type="entry name" value="INNER MEMBRANE ABC TRANSPORTER PERMEASE PROTEIN YCJO"/>
    <property type="match status" value="1"/>
</dbReference>
<feature type="transmembrane region" description="Helical" evidence="7">
    <location>
        <begin position="94"/>
        <end position="119"/>
    </location>
</feature>
<accession>A0ABY2INP3</accession>
<dbReference type="PANTHER" id="PTHR30193">
    <property type="entry name" value="ABC TRANSPORTER PERMEASE PROTEIN"/>
    <property type="match status" value="1"/>
</dbReference>
<evidence type="ECO:0000313" key="11">
    <source>
        <dbReference type="Proteomes" id="UP000297604"/>
    </source>
</evidence>
<evidence type="ECO:0000256" key="3">
    <source>
        <dbReference type="ARBA" id="ARBA00022475"/>
    </source>
</evidence>
<proteinExistence type="inferred from homology"/>
<evidence type="ECO:0000256" key="6">
    <source>
        <dbReference type="ARBA" id="ARBA00023136"/>
    </source>
</evidence>
<dbReference type="CDD" id="cd06261">
    <property type="entry name" value="TM_PBP2"/>
    <property type="match status" value="1"/>
</dbReference>
<evidence type="ECO:0000256" key="4">
    <source>
        <dbReference type="ARBA" id="ARBA00022692"/>
    </source>
</evidence>
<keyword evidence="3" id="KW-1003">Cell membrane</keyword>
<keyword evidence="5 7" id="KW-1133">Transmembrane helix</keyword>